<accession>A0AAN1D5D9</accession>
<dbReference type="Proteomes" id="UP000093052">
    <property type="component" value="Chromosome"/>
</dbReference>
<evidence type="ECO:0000313" key="2">
    <source>
        <dbReference type="Proteomes" id="UP000093052"/>
    </source>
</evidence>
<keyword evidence="2" id="KW-1185">Reference proteome</keyword>
<dbReference type="AlphaFoldDB" id="A0AAN1D5D9"/>
<dbReference type="EMBL" id="CP016622">
    <property type="protein sequence ID" value="ANZ28770.1"/>
    <property type="molecule type" value="Genomic_DNA"/>
</dbReference>
<dbReference type="RefSeq" id="WP_041270022.1">
    <property type="nucleotide sequence ID" value="NZ_AP025621.1"/>
</dbReference>
<organism evidence="1 2">
    <name type="scientific">Parageobacillus thermoglucosidasius</name>
    <name type="common">Geobacillus thermoglucosidasius</name>
    <dbReference type="NCBI Taxonomy" id="1426"/>
    <lineage>
        <taxon>Bacteria</taxon>
        <taxon>Bacillati</taxon>
        <taxon>Bacillota</taxon>
        <taxon>Bacilli</taxon>
        <taxon>Bacillales</taxon>
        <taxon>Anoxybacillaceae</taxon>
        <taxon>Parageobacillus</taxon>
    </lineage>
</organism>
<evidence type="ECO:0000313" key="1">
    <source>
        <dbReference type="EMBL" id="ANZ28770.1"/>
    </source>
</evidence>
<gene>
    <name evidence="1" type="ORF">BCV53_00745</name>
</gene>
<sequence length="112" mass="12875">MAKIACIMTYRLLTDGMSRTADYQEGQRGKARDYETSVLGGKLKACRVLETPFIFLQIFISREVRIDWQPEFAANFQTNALCHGLRLRKMEILTVVSCRKNGRFIVSAREQP</sequence>
<name>A0AAN1D5D9_PARTM</name>
<reference evidence="2" key="1">
    <citation type="journal article" date="2016" name="Genome Announc.">
        <title>Complete Genome Sequence of Geobacillus thermoglucosidasius NCIMB 11955, the Progenitor of a Bioethanol Production Strain.</title>
        <authorList>
            <person name="Sheng L."/>
            <person name="Zhang Y."/>
            <person name="Minton N.P."/>
        </authorList>
    </citation>
    <scope>NUCLEOTIDE SEQUENCE [LARGE SCALE GENOMIC DNA]</scope>
    <source>
        <strain evidence="2">NCIMB 11955</strain>
    </source>
</reference>
<proteinExistence type="predicted"/>
<dbReference type="KEGG" id="ptl:AOT13_00735"/>
<dbReference type="GeneID" id="56924008"/>
<protein>
    <submittedName>
        <fullName evidence="1">Uncharacterized protein</fullName>
    </submittedName>
</protein>